<dbReference type="Pfam" id="PF22725">
    <property type="entry name" value="GFO_IDH_MocA_C3"/>
    <property type="match status" value="1"/>
</dbReference>
<dbReference type="InterPro" id="IPR051450">
    <property type="entry name" value="Gfo/Idh/MocA_Oxidoreductases"/>
</dbReference>
<feature type="domain" description="GFO/IDH/MocA-like oxidoreductase" evidence="2">
    <location>
        <begin position="130"/>
        <end position="248"/>
    </location>
</feature>
<dbReference type="PANTHER" id="PTHR43377">
    <property type="entry name" value="BILIVERDIN REDUCTASE A"/>
    <property type="match status" value="1"/>
</dbReference>
<dbReference type="InterPro" id="IPR000683">
    <property type="entry name" value="Gfo/Idh/MocA-like_OxRdtase_N"/>
</dbReference>
<dbReference type="Gene3D" id="3.40.50.720">
    <property type="entry name" value="NAD(P)-binding Rossmann-like Domain"/>
    <property type="match status" value="1"/>
</dbReference>
<dbReference type="AlphaFoldDB" id="A0A6J7IQB7"/>
<name>A0A6J7IQB7_9ZZZZ</name>
<protein>
    <submittedName>
        <fullName evidence="3">Unannotated protein</fullName>
    </submittedName>
</protein>
<proteinExistence type="predicted"/>
<dbReference type="GO" id="GO:0000166">
    <property type="term" value="F:nucleotide binding"/>
    <property type="evidence" value="ECO:0007669"/>
    <property type="project" value="InterPro"/>
</dbReference>
<evidence type="ECO:0000259" key="1">
    <source>
        <dbReference type="Pfam" id="PF01408"/>
    </source>
</evidence>
<reference evidence="3" key="1">
    <citation type="submission" date="2020-05" db="EMBL/GenBank/DDBJ databases">
        <authorList>
            <person name="Chiriac C."/>
            <person name="Salcher M."/>
            <person name="Ghai R."/>
            <person name="Kavagutti S V."/>
        </authorList>
    </citation>
    <scope>NUCLEOTIDE SEQUENCE</scope>
</reference>
<dbReference type="SUPFAM" id="SSF55347">
    <property type="entry name" value="Glyceraldehyde-3-phosphate dehydrogenase-like, C-terminal domain"/>
    <property type="match status" value="1"/>
</dbReference>
<evidence type="ECO:0000313" key="3">
    <source>
        <dbReference type="EMBL" id="CAB4932474.1"/>
    </source>
</evidence>
<accession>A0A6J7IQB7</accession>
<organism evidence="3">
    <name type="scientific">freshwater metagenome</name>
    <dbReference type="NCBI Taxonomy" id="449393"/>
    <lineage>
        <taxon>unclassified sequences</taxon>
        <taxon>metagenomes</taxon>
        <taxon>ecological metagenomes</taxon>
    </lineage>
</organism>
<dbReference type="InterPro" id="IPR055170">
    <property type="entry name" value="GFO_IDH_MocA-like_dom"/>
</dbReference>
<sequence>MVRAAIVGLGWWGLQIAESLRGSSLVDIVIGVDPEPESRARAESIGLQTCETLDQVLRREDIDAVIICSPHRFHRDQMLACAAAGKHIFCEKPFSTTSAEADEVLEAVERAGVALGIGHERRFESAIVELQRQALSGELGQLLVFEGNFSQDKFLNLDPSNWRLSPVEAPVGPLSATGIHLVDLAISLFGNPVSVLARLSTQATTFANGDTLAISLTFEGGQTALITAILTTPFVGRVALYGSTGWVEIRDRSHPEKSSGWDVISVKRGEEPETHFVAPEPTVRWNIERFAESIEGIREYPVPHKQIRANVRAFEAISRSAVSGQIVEISTER</sequence>
<feature type="domain" description="Gfo/Idh/MocA-like oxidoreductase N-terminal" evidence="1">
    <location>
        <begin position="3"/>
        <end position="119"/>
    </location>
</feature>
<dbReference type="Pfam" id="PF01408">
    <property type="entry name" value="GFO_IDH_MocA"/>
    <property type="match status" value="1"/>
</dbReference>
<dbReference type="EMBL" id="CAFBMR010000154">
    <property type="protein sequence ID" value="CAB4932474.1"/>
    <property type="molecule type" value="Genomic_DNA"/>
</dbReference>
<dbReference type="Gene3D" id="3.30.360.10">
    <property type="entry name" value="Dihydrodipicolinate Reductase, domain 2"/>
    <property type="match status" value="1"/>
</dbReference>
<gene>
    <name evidence="3" type="ORF">UFOPK3610_02006</name>
</gene>
<dbReference type="InterPro" id="IPR036291">
    <property type="entry name" value="NAD(P)-bd_dom_sf"/>
</dbReference>
<dbReference type="SUPFAM" id="SSF51735">
    <property type="entry name" value="NAD(P)-binding Rossmann-fold domains"/>
    <property type="match status" value="1"/>
</dbReference>
<evidence type="ECO:0000259" key="2">
    <source>
        <dbReference type="Pfam" id="PF22725"/>
    </source>
</evidence>
<dbReference type="PANTHER" id="PTHR43377:SF1">
    <property type="entry name" value="BILIVERDIN REDUCTASE A"/>
    <property type="match status" value="1"/>
</dbReference>